<dbReference type="Proteomes" id="UP001201812">
    <property type="component" value="Unassembled WGS sequence"/>
</dbReference>
<gene>
    <name evidence="2" type="ORF">DdX_09906</name>
</gene>
<keyword evidence="3" id="KW-1185">Reference proteome</keyword>
<dbReference type="EMBL" id="JAKKPZ010000020">
    <property type="protein sequence ID" value="KAI1711945.1"/>
    <property type="molecule type" value="Genomic_DNA"/>
</dbReference>
<proteinExistence type="predicted"/>
<protein>
    <submittedName>
        <fullName evidence="2">Uncharacterized protein</fullName>
    </submittedName>
</protein>
<name>A0AAD4R2Q1_9BILA</name>
<organism evidence="2 3">
    <name type="scientific">Ditylenchus destructor</name>
    <dbReference type="NCBI Taxonomy" id="166010"/>
    <lineage>
        <taxon>Eukaryota</taxon>
        <taxon>Metazoa</taxon>
        <taxon>Ecdysozoa</taxon>
        <taxon>Nematoda</taxon>
        <taxon>Chromadorea</taxon>
        <taxon>Rhabditida</taxon>
        <taxon>Tylenchina</taxon>
        <taxon>Tylenchomorpha</taxon>
        <taxon>Sphaerularioidea</taxon>
        <taxon>Anguinidae</taxon>
        <taxon>Anguininae</taxon>
        <taxon>Ditylenchus</taxon>
    </lineage>
</organism>
<accession>A0AAD4R2Q1</accession>
<evidence type="ECO:0000256" key="1">
    <source>
        <dbReference type="SAM" id="MobiDB-lite"/>
    </source>
</evidence>
<comment type="caution">
    <text evidence="2">The sequence shown here is derived from an EMBL/GenBank/DDBJ whole genome shotgun (WGS) entry which is preliminary data.</text>
</comment>
<feature type="region of interest" description="Disordered" evidence="1">
    <location>
        <begin position="1"/>
        <end position="46"/>
    </location>
</feature>
<evidence type="ECO:0000313" key="2">
    <source>
        <dbReference type="EMBL" id="KAI1711945.1"/>
    </source>
</evidence>
<reference evidence="2" key="1">
    <citation type="submission" date="2022-01" db="EMBL/GenBank/DDBJ databases">
        <title>Genome Sequence Resource for Two Populations of Ditylenchus destructor, the Migratory Endoparasitic Phytonematode.</title>
        <authorList>
            <person name="Zhang H."/>
            <person name="Lin R."/>
            <person name="Xie B."/>
        </authorList>
    </citation>
    <scope>NUCLEOTIDE SEQUENCE</scope>
    <source>
        <strain evidence="2">BazhouSP</strain>
    </source>
</reference>
<dbReference type="AlphaFoldDB" id="A0AAD4R2Q1"/>
<sequence length="89" mass="10446">MEIARRSPRHFLGQSHDQCRPQPPEHQQHMTGRTRTPAGWAAEKRPAEIREKSRCGLEVDIELWCGWKEGQRYPQEAQKTWQTPEGAQR</sequence>
<evidence type="ECO:0000313" key="3">
    <source>
        <dbReference type="Proteomes" id="UP001201812"/>
    </source>
</evidence>